<dbReference type="AlphaFoldDB" id="A0A1F5G227"/>
<keyword evidence="1" id="KW-0812">Transmembrane</keyword>
<gene>
    <name evidence="2" type="ORF">A2696_00805</name>
</gene>
<name>A0A1F5G227_9BACT</name>
<dbReference type="EMBL" id="MFBA01000009">
    <property type="protein sequence ID" value="OGD85932.1"/>
    <property type="molecule type" value="Genomic_DNA"/>
</dbReference>
<evidence type="ECO:0000313" key="3">
    <source>
        <dbReference type="Proteomes" id="UP000177069"/>
    </source>
</evidence>
<feature type="transmembrane region" description="Helical" evidence="1">
    <location>
        <begin position="93"/>
        <end position="114"/>
    </location>
</feature>
<comment type="caution">
    <text evidence="2">The sequence shown here is derived from an EMBL/GenBank/DDBJ whole genome shotgun (WGS) entry which is preliminary data.</text>
</comment>
<evidence type="ECO:0000313" key="2">
    <source>
        <dbReference type="EMBL" id="OGD85932.1"/>
    </source>
</evidence>
<feature type="transmembrane region" description="Helical" evidence="1">
    <location>
        <begin position="160"/>
        <end position="180"/>
    </location>
</feature>
<keyword evidence="1" id="KW-0472">Membrane</keyword>
<reference evidence="2 3" key="1">
    <citation type="journal article" date="2016" name="Nat. Commun.">
        <title>Thousands of microbial genomes shed light on interconnected biogeochemical processes in an aquifer system.</title>
        <authorList>
            <person name="Anantharaman K."/>
            <person name="Brown C.T."/>
            <person name="Hug L.A."/>
            <person name="Sharon I."/>
            <person name="Castelle C.J."/>
            <person name="Probst A.J."/>
            <person name="Thomas B.C."/>
            <person name="Singh A."/>
            <person name="Wilkins M.J."/>
            <person name="Karaoz U."/>
            <person name="Brodie E.L."/>
            <person name="Williams K.H."/>
            <person name="Hubbard S.S."/>
            <person name="Banfield J.F."/>
        </authorList>
    </citation>
    <scope>NUCLEOTIDE SEQUENCE [LARGE SCALE GENOMIC DNA]</scope>
</reference>
<feature type="transmembrane region" description="Helical" evidence="1">
    <location>
        <begin position="21"/>
        <end position="39"/>
    </location>
</feature>
<feature type="transmembrane region" description="Helical" evidence="1">
    <location>
        <begin position="256"/>
        <end position="277"/>
    </location>
</feature>
<protein>
    <submittedName>
        <fullName evidence="2">Uncharacterized protein</fullName>
    </submittedName>
</protein>
<evidence type="ECO:0000256" key="1">
    <source>
        <dbReference type="SAM" id="Phobius"/>
    </source>
</evidence>
<organism evidence="2 3">
    <name type="scientific">Candidatus Curtissbacteria bacterium RIFCSPHIGHO2_01_FULL_41_13</name>
    <dbReference type="NCBI Taxonomy" id="1797745"/>
    <lineage>
        <taxon>Bacteria</taxon>
        <taxon>Candidatus Curtissiibacteriota</taxon>
    </lineage>
</organism>
<feature type="transmembrane region" description="Helical" evidence="1">
    <location>
        <begin position="192"/>
        <end position="216"/>
    </location>
</feature>
<feature type="transmembrane region" description="Helical" evidence="1">
    <location>
        <begin position="222"/>
        <end position="244"/>
    </location>
</feature>
<accession>A0A1F5G227</accession>
<proteinExistence type="predicted"/>
<keyword evidence="1" id="KW-1133">Transmembrane helix</keyword>
<sequence>MIFYSIVKIGLKKFFRTPTGIKIVGSLLLSLTVAALQLLPSLELYLSSTRTIYSPQELFKFLLPMDQLITYLAPDFFGNPATRNLILVKGGSYYEGVLFIGIAALILAFFALVAQNKNKIVRFYALATLIGLFFSFDFLFAKLQLLLPIPFLSTTIPNRILFVPTFCLSILTAFGLDYYLKKSDRRLTKLIILLALVYLIIITNLLIIIGFHLPYFKQETSLAIISLRNLVIPIVIFTVTSFLLLSGNQVKTLKSFGVKIIICASLINIFLFSQKYFSFVERKFIFPPTQIFTFINQNQGYHRSLSMTADKLLNNIPLQYRIYYPEGYDPASIESYAQFVSLMRGTQVGPRVRSVAELGSLDPEKFLGRGQNLKLLNLLGIKYLFSEKVNSAIFEKYQF</sequence>
<feature type="transmembrane region" description="Helical" evidence="1">
    <location>
        <begin position="121"/>
        <end position="140"/>
    </location>
</feature>
<dbReference type="Proteomes" id="UP000177069">
    <property type="component" value="Unassembled WGS sequence"/>
</dbReference>